<reference evidence="1 2" key="1">
    <citation type="submission" date="2022-12" db="EMBL/GenBank/DDBJ databases">
        <title>Two new species, Stenotrophomonas aracearum and Stenotrophomonas oahuensis, isolated from Anthurium (Araceae family) in Hawaii.</title>
        <authorList>
            <person name="Chunag S.C."/>
            <person name="Dobhal S."/>
            <person name="Alvarez A."/>
            <person name="Arif M."/>
        </authorList>
    </citation>
    <scope>NUCLEOTIDE SEQUENCE [LARGE SCALE GENOMIC DNA]</scope>
    <source>
        <strain evidence="1 2">A5586</strain>
    </source>
</reference>
<dbReference type="RefSeq" id="WP_311193402.1">
    <property type="nucleotide sequence ID" value="NZ_CP115541.1"/>
</dbReference>
<gene>
    <name evidence="1" type="ORF">PDM29_08460</name>
</gene>
<proteinExistence type="predicted"/>
<protein>
    <recommendedName>
        <fullName evidence="3">3-dehydroquinate dehydratase</fullName>
    </recommendedName>
</protein>
<organism evidence="1 2">
    <name type="scientific">Stenotrophomonas oahuensis</name>
    <dbReference type="NCBI Taxonomy" id="3003271"/>
    <lineage>
        <taxon>Bacteria</taxon>
        <taxon>Pseudomonadati</taxon>
        <taxon>Pseudomonadota</taxon>
        <taxon>Gammaproteobacteria</taxon>
        <taxon>Lysobacterales</taxon>
        <taxon>Lysobacteraceae</taxon>
        <taxon>Stenotrophomonas</taxon>
    </lineage>
</organism>
<evidence type="ECO:0000313" key="1">
    <source>
        <dbReference type="EMBL" id="WNH54294.1"/>
    </source>
</evidence>
<dbReference type="Proteomes" id="UP001302072">
    <property type="component" value="Chromosome"/>
</dbReference>
<keyword evidence="2" id="KW-1185">Reference proteome</keyword>
<evidence type="ECO:0008006" key="3">
    <source>
        <dbReference type="Google" id="ProtNLM"/>
    </source>
</evidence>
<dbReference type="EMBL" id="CP115541">
    <property type="protein sequence ID" value="WNH54294.1"/>
    <property type="molecule type" value="Genomic_DNA"/>
</dbReference>
<sequence>MTILLIRQASPQGAPNLVPAQLAGHAVFCQDCSTLPALLACLDQARDSRPDCLLIEAVHVEPSQWAVHGPALCAALDALPVPYIEMAANDDDGLDAHLHPQHAPVARVVCSSGRDDACRLSLAIAERRLLSAAVGV</sequence>
<accession>A0ABY9YTI8</accession>
<name>A0ABY9YTI8_9GAMM</name>
<evidence type="ECO:0000313" key="2">
    <source>
        <dbReference type="Proteomes" id="UP001302072"/>
    </source>
</evidence>